<dbReference type="Pfam" id="PF00662">
    <property type="entry name" value="Proton_antipo_N"/>
    <property type="match status" value="1"/>
</dbReference>
<proteinExistence type="predicted"/>
<dbReference type="Gene3D" id="1.20.5.2700">
    <property type="match status" value="1"/>
</dbReference>
<evidence type="ECO:0000256" key="3">
    <source>
        <dbReference type="ARBA" id="ARBA00022989"/>
    </source>
</evidence>
<keyword evidence="2 5" id="KW-0812">Transmembrane</keyword>
<evidence type="ECO:0000256" key="1">
    <source>
        <dbReference type="ARBA" id="ARBA00004141"/>
    </source>
</evidence>
<dbReference type="PRINTS" id="PR01434">
    <property type="entry name" value="NADHDHGNASE5"/>
</dbReference>
<feature type="transmembrane region" description="Helical" evidence="5">
    <location>
        <begin position="300"/>
        <end position="322"/>
    </location>
</feature>
<feature type="transmembrane region" description="Helical" evidence="5">
    <location>
        <begin position="198"/>
        <end position="217"/>
    </location>
</feature>
<evidence type="ECO:0000256" key="5">
    <source>
        <dbReference type="SAM" id="Phobius"/>
    </source>
</evidence>
<dbReference type="PRINTS" id="PR01435">
    <property type="entry name" value="NPOXDRDTASE5"/>
</dbReference>
<dbReference type="InterPro" id="IPR018393">
    <property type="entry name" value="NADHpl_OxRdtase_5_subgr"/>
</dbReference>
<dbReference type="Pfam" id="PF00361">
    <property type="entry name" value="Proton_antipo_M"/>
    <property type="match status" value="1"/>
</dbReference>
<organism evidence="8">
    <name type="scientific">uncultured marine thaumarchaeote KM3_40_F03</name>
    <dbReference type="NCBI Taxonomy" id="1456143"/>
    <lineage>
        <taxon>Archaea</taxon>
        <taxon>Nitrososphaerota</taxon>
        <taxon>environmental samples</taxon>
    </lineage>
</organism>
<dbReference type="EC" id="1.6.5.3" evidence="8"/>
<feature type="transmembrane region" description="Helical" evidence="5">
    <location>
        <begin position="408"/>
        <end position="430"/>
    </location>
</feature>
<protein>
    <submittedName>
        <fullName evidence="8">NADH-ubiquinone oxidoreductase subunit L (NuoL)</fullName>
        <ecNumber evidence="8">1.6.5.3</ecNumber>
    </submittedName>
</protein>
<feature type="transmembrane region" description="Helical" evidence="5">
    <location>
        <begin position="229"/>
        <end position="248"/>
    </location>
</feature>
<reference evidence="8" key="1">
    <citation type="journal article" date="2014" name="Genome Biol. Evol.">
        <title>Pangenome evidence for extensive interdomain horizontal transfer affecting lineage core and shell genes in uncultured planktonic thaumarchaeota and euryarchaeota.</title>
        <authorList>
            <person name="Deschamps P."/>
            <person name="Zivanovic Y."/>
            <person name="Moreira D."/>
            <person name="Rodriguez-Valera F."/>
            <person name="Lopez-Garcia P."/>
        </authorList>
    </citation>
    <scope>NUCLEOTIDE SEQUENCE</scope>
</reference>
<keyword evidence="4 5" id="KW-0472">Membrane</keyword>
<feature type="domain" description="NADH:quinone oxidoreductase/Mrp antiporter transmembrane" evidence="6">
    <location>
        <begin position="183"/>
        <end position="449"/>
    </location>
</feature>
<dbReference type="GO" id="GO:0015990">
    <property type="term" value="P:electron transport coupled proton transport"/>
    <property type="evidence" value="ECO:0007669"/>
    <property type="project" value="TreeGrafter"/>
</dbReference>
<dbReference type="PANTHER" id="PTHR42829:SF2">
    <property type="entry name" value="NADH-UBIQUINONE OXIDOREDUCTASE CHAIN 5"/>
    <property type="match status" value="1"/>
</dbReference>
<dbReference type="EMBL" id="KF900872">
    <property type="protein sequence ID" value="AIF09769.1"/>
    <property type="molecule type" value="Genomic_DNA"/>
</dbReference>
<dbReference type="NCBIfam" id="TIGR01974">
    <property type="entry name" value="NDH_I_L"/>
    <property type="match status" value="1"/>
</dbReference>
<keyword evidence="8" id="KW-0560">Oxidoreductase</keyword>
<dbReference type="GO" id="GO:0003954">
    <property type="term" value="F:NADH dehydrogenase activity"/>
    <property type="evidence" value="ECO:0007669"/>
    <property type="project" value="TreeGrafter"/>
</dbReference>
<feature type="transmembrane region" description="Helical" evidence="5">
    <location>
        <begin position="139"/>
        <end position="157"/>
    </location>
</feature>
<evidence type="ECO:0000313" key="8">
    <source>
        <dbReference type="EMBL" id="AIF09769.1"/>
    </source>
</evidence>
<accession>A0A075H131</accession>
<feature type="domain" description="NADH-Ubiquinone oxidoreductase (complex I) chain 5 N-terminal" evidence="7">
    <location>
        <begin position="70"/>
        <end position="116"/>
    </location>
</feature>
<feature type="transmembrane region" description="Helical" evidence="5">
    <location>
        <begin position="84"/>
        <end position="104"/>
    </location>
</feature>
<feature type="transmembrane region" description="Helical" evidence="5">
    <location>
        <begin position="6"/>
        <end position="30"/>
    </location>
</feature>
<name>A0A075H131_9ARCH</name>
<dbReference type="InterPro" id="IPR001516">
    <property type="entry name" value="Proton_antipo_N"/>
</dbReference>
<dbReference type="GO" id="GO:0008137">
    <property type="term" value="F:NADH dehydrogenase (ubiquinone) activity"/>
    <property type="evidence" value="ECO:0007669"/>
    <property type="project" value="InterPro"/>
</dbReference>
<feature type="transmembrane region" description="Helical" evidence="5">
    <location>
        <begin position="550"/>
        <end position="570"/>
    </location>
</feature>
<feature type="transmembrane region" description="Helical" evidence="5">
    <location>
        <begin position="450"/>
        <end position="476"/>
    </location>
</feature>
<dbReference type="AlphaFoldDB" id="A0A075H131"/>
<dbReference type="GO" id="GO:0016020">
    <property type="term" value="C:membrane"/>
    <property type="evidence" value="ECO:0007669"/>
    <property type="project" value="UniProtKB-SubCell"/>
</dbReference>
<keyword evidence="8" id="KW-0830">Ubiquinone</keyword>
<feature type="transmembrane region" description="Helical" evidence="5">
    <location>
        <begin position="116"/>
        <end position="133"/>
    </location>
</feature>
<dbReference type="InterPro" id="IPR003945">
    <property type="entry name" value="NU5C-like"/>
</dbReference>
<gene>
    <name evidence="8" type="primary">nuoL</name>
</gene>
<evidence type="ECO:0000259" key="7">
    <source>
        <dbReference type="Pfam" id="PF00662"/>
    </source>
</evidence>
<keyword evidence="3 5" id="KW-1133">Transmembrane helix</keyword>
<evidence type="ECO:0000256" key="2">
    <source>
        <dbReference type="ARBA" id="ARBA00022692"/>
    </source>
</evidence>
<comment type="subcellular location">
    <subcellularLocation>
        <location evidence="1">Membrane</location>
        <topology evidence="1">Multi-pass membrane protein</topology>
    </subcellularLocation>
</comment>
<evidence type="ECO:0000256" key="4">
    <source>
        <dbReference type="ARBA" id="ARBA00023136"/>
    </source>
</evidence>
<evidence type="ECO:0000259" key="6">
    <source>
        <dbReference type="Pfam" id="PF00361"/>
    </source>
</evidence>
<feature type="transmembrane region" description="Helical" evidence="5">
    <location>
        <begin position="334"/>
        <end position="355"/>
    </location>
</feature>
<feature type="transmembrane region" description="Helical" evidence="5">
    <location>
        <begin position="367"/>
        <end position="388"/>
    </location>
</feature>
<dbReference type="InterPro" id="IPR001750">
    <property type="entry name" value="ND/Mrp_TM"/>
</dbReference>
<dbReference type="PANTHER" id="PTHR42829">
    <property type="entry name" value="NADH-UBIQUINONE OXIDOREDUCTASE CHAIN 5"/>
    <property type="match status" value="1"/>
</dbReference>
<feature type="transmembrane region" description="Helical" evidence="5">
    <location>
        <begin position="269"/>
        <end position="294"/>
    </location>
</feature>
<feature type="transmembrane region" description="Helical" evidence="5">
    <location>
        <begin position="497"/>
        <end position="515"/>
    </location>
</feature>
<dbReference type="GO" id="GO:0042773">
    <property type="term" value="P:ATP synthesis coupled electron transport"/>
    <property type="evidence" value="ECO:0007669"/>
    <property type="project" value="InterPro"/>
</dbReference>
<sequence>MAEEINYLIPWLVFAVPILGALLMPVVARFGNRIRDYYAISTTLVSAILCALMLPIAIAGESFHHQVMWIAALDITAGVLADPLSILMANIVGWLSLSIMIYSLGYMKGEENMTRYWFLMVFFIGSMQLIILSDNFLQLFFGWEGVGLCSYGLISFWNKDLKKDYVGTVGQKAWGIPLAFSPTHAGSKAFLMTRVGDVSFLIGILTLFFFSGTFDFVKLSESHGWAVDLAQSGLLIPVAVFIFGGAIGKSAQFPLQEWLPDAMAGPTSVSALIHAATMVKAGVFLIARIGPIFVTAVENVATIMPFFEFVAWIGAITAFLAASQAMVSKELKKVLAYSTVSQIGYMMLAFGVAGLTSDFIFAYTAGFFHLTSHAIFKAALFMAAGAIIHGTHTKYMTEMGGLRTKMPITFVAMTIAAGSLAGIPFLSGFWSKDAILASILGVESSLTLISLYAIASITAVMTAFYSFRMIGMIFFGKPSNHIKKMESSDKHVHEAPVIMYAPYVILAIITLGIGLTGPTVEGFLEGSLAHHLEHSVHMEIQHHEFSLNRIAVSTSIIAVIIGCGSSYLFYIGNRMSPKQVITSIPILSKLQTFFENRWYINSLYYIVFINGSLRLSKFTDKYIETGILSKLNTVVPDYSISSSKLGGRFDRYVVDGTATRIANLNLFLSHNIRKLQTGIAEQYVFVFTLGIIALIILLG</sequence>
<feature type="transmembrane region" description="Helical" evidence="5">
    <location>
        <begin position="37"/>
        <end position="58"/>
    </location>
</feature>
<feature type="transmembrane region" description="Helical" evidence="5">
    <location>
        <begin position="679"/>
        <end position="698"/>
    </location>
</feature>